<comment type="caution">
    <text evidence="1">The sequence shown here is derived from an EMBL/GenBank/DDBJ whole genome shotgun (WGS) entry which is preliminary data.</text>
</comment>
<protein>
    <submittedName>
        <fullName evidence="1">Uncharacterized protein</fullName>
    </submittedName>
</protein>
<dbReference type="AlphaFoldDB" id="A0A9Q4PRJ4"/>
<dbReference type="Proteomes" id="UP001075225">
    <property type="component" value="Unassembled WGS sequence"/>
</dbReference>
<dbReference type="EMBL" id="JAPXGO010000001">
    <property type="protein sequence ID" value="MCZ6159022.1"/>
    <property type="molecule type" value="Genomic_DNA"/>
</dbReference>
<evidence type="ECO:0000313" key="2">
    <source>
        <dbReference type="Proteomes" id="UP001075225"/>
    </source>
</evidence>
<proteinExistence type="predicted"/>
<sequence>MARIKVNYTEPIYSSNELEIAEIITGSKYNSKELNKDLIDDRYGKRFLLDASDKYAYFGVSYNAKSINAQFGYYPEYKEIDEFKLKRLVFTPPLEKMEFLGKYDFYNGDKFGSIPLNDFPFGFIVGLSEYAMCGYNGSYDALVIGGNGLGELNNKKIGKNIHNYNDYSSNDEPIYKSKEDDGFYALLLDSSLKTTNIFRYKLAPYPLYKMSFYYADMFLLNYDYHKFKFAVIKNDNAIFSTDLEPFERLRFFRTHKFDLAYSNKRFILLDKRSARVIHQKIDESFTNLSFNPVLKSICIKNNTLFKVFKIYPNVINVIHDWQQLSPIISKYAIGWMGNLEFDYMIDDIFNEPKLSQYAKTLGYRGHYPFLELRSPQADFKIGKFTKCVKHLLGDFRDFNLNSTDDADLGRDEFLINRRKLQNFSGVNIASMSYARFYKGSKKRICFYSTDFHNNFGELYLFEC</sequence>
<name>A0A9Q4PRJ4_9BACT</name>
<gene>
    <name evidence="1" type="ORF">O6B32_00770</name>
</gene>
<reference evidence="1" key="1">
    <citation type="submission" date="2022-12" db="EMBL/GenBank/DDBJ databases">
        <title>Species Delineation and Comparative Genomics within the Campylobacter ureolyticus Complex.</title>
        <authorList>
            <person name="Maki J."/>
            <person name="Howard M."/>
            <person name="Connelly S."/>
            <person name="Hardy D.J."/>
            <person name="Cameron A."/>
        </authorList>
    </citation>
    <scope>NUCLEOTIDE SEQUENCE</scope>
    <source>
        <strain evidence="1">URMC_787</strain>
    </source>
</reference>
<organism evidence="1 2">
    <name type="scientific">Campylobacter ureolyticus</name>
    <dbReference type="NCBI Taxonomy" id="827"/>
    <lineage>
        <taxon>Bacteria</taxon>
        <taxon>Pseudomonadati</taxon>
        <taxon>Campylobacterota</taxon>
        <taxon>Epsilonproteobacteria</taxon>
        <taxon>Campylobacterales</taxon>
        <taxon>Campylobacteraceae</taxon>
        <taxon>Campylobacter</taxon>
    </lineage>
</organism>
<dbReference type="RefSeq" id="WP_269484164.1">
    <property type="nucleotide sequence ID" value="NZ_JAPXGO010000001.1"/>
</dbReference>
<accession>A0A9Q4PRJ4</accession>
<evidence type="ECO:0000313" key="1">
    <source>
        <dbReference type="EMBL" id="MCZ6159022.1"/>
    </source>
</evidence>